<keyword evidence="8" id="KW-1185">Reference proteome</keyword>
<dbReference type="InterPro" id="IPR025705">
    <property type="entry name" value="Beta_hexosaminidase_sua/sub"/>
</dbReference>
<evidence type="ECO:0000259" key="6">
    <source>
        <dbReference type="Pfam" id="PF00728"/>
    </source>
</evidence>
<accession>A0A5B7F5B0</accession>
<dbReference type="InterPro" id="IPR015883">
    <property type="entry name" value="Glyco_hydro_20_cat"/>
</dbReference>
<evidence type="ECO:0000256" key="5">
    <source>
        <dbReference type="ARBA" id="ARBA00022801"/>
    </source>
</evidence>
<dbReference type="SUPFAM" id="SSF51445">
    <property type="entry name" value="(Trans)glycosidases"/>
    <property type="match status" value="1"/>
</dbReference>
<evidence type="ECO:0000313" key="7">
    <source>
        <dbReference type="EMBL" id="MPC41682.1"/>
    </source>
</evidence>
<dbReference type="EC" id="3.2.1.52" evidence="3"/>
<keyword evidence="4" id="KW-0732">Signal</keyword>
<name>A0A5B7F5B0_PORTR</name>
<protein>
    <recommendedName>
        <fullName evidence="3">beta-N-acetylhexosaminidase</fullName>
        <ecNumber evidence="3">3.2.1.52</ecNumber>
    </recommendedName>
</protein>
<dbReference type="OrthoDB" id="428480at2759"/>
<dbReference type="PRINTS" id="PR00738">
    <property type="entry name" value="GLHYDRLASE20"/>
</dbReference>
<dbReference type="Pfam" id="PF00728">
    <property type="entry name" value="Glyco_hydro_20"/>
    <property type="match status" value="1"/>
</dbReference>
<evidence type="ECO:0000256" key="1">
    <source>
        <dbReference type="ARBA" id="ARBA00001231"/>
    </source>
</evidence>
<dbReference type="GO" id="GO:0005886">
    <property type="term" value="C:plasma membrane"/>
    <property type="evidence" value="ECO:0007669"/>
    <property type="project" value="TreeGrafter"/>
</dbReference>
<keyword evidence="5" id="KW-0378">Hydrolase</keyword>
<evidence type="ECO:0000256" key="3">
    <source>
        <dbReference type="ARBA" id="ARBA00012663"/>
    </source>
</evidence>
<dbReference type="EMBL" id="VSRR010005149">
    <property type="protein sequence ID" value="MPC41682.1"/>
    <property type="molecule type" value="Genomic_DNA"/>
</dbReference>
<dbReference type="AlphaFoldDB" id="A0A5B7F5B0"/>
<sequence>MVVTTASVRDSPAFPYRGLLLDTSRNFISVAALKRTLDGMAACKLNTLHWHITDTHSFPLYLEKLPNMVYYGAYSSEQVYFPADVREIIHYARVRGIRVLPEFDAPAHVGNGWQWGEMQGLGKLAVNLNCWNTTDEITSWMTKNGYGLHADAYYQQWSIFQSDNDQGL</sequence>
<dbReference type="InterPro" id="IPR017853">
    <property type="entry name" value="GH"/>
</dbReference>
<reference evidence="7 8" key="1">
    <citation type="submission" date="2019-05" db="EMBL/GenBank/DDBJ databases">
        <title>Another draft genome of Portunus trituberculatus and its Hox gene families provides insights of decapod evolution.</title>
        <authorList>
            <person name="Jeong J.-H."/>
            <person name="Song I."/>
            <person name="Kim S."/>
            <person name="Choi T."/>
            <person name="Kim D."/>
            <person name="Ryu S."/>
            <person name="Kim W."/>
        </authorList>
    </citation>
    <scope>NUCLEOTIDE SEQUENCE [LARGE SCALE GENOMIC DNA]</scope>
    <source>
        <tissue evidence="7">Muscle</tissue>
    </source>
</reference>
<dbReference type="PANTHER" id="PTHR22600:SF26">
    <property type="entry name" value="BETA-N-ACETYLHEXOSAMINIDASE"/>
    <property type="match status" value="1"/>
</dbReference>
<evidence type="ECO:0000256" key="4">
    <source>
        <dbReference type="ARBA" id="ARBA00022729"/>
    </source>
</evidence>
<organism evidence="7 8">
    <name type="scientific">Portunus trituberculatus</name>
    <name type="common">Swimming crab</name>
    <name type="synonym">Neptunus trituberculatus</name>
    <dbReference type="NCBI Taxonomy" id="210409"/>
    <lineage>
        <taxon>Eukaryota</taxon>
        <taxon>Metazoa</taxon>
        <taxon>Ecdysozoa</taxon>
        <taxon>Arthropoda</taxon>
        <taxon>Crustacea</taxon>
        <taxon>Multicrustacea</taxon>
        <taxon>Malacostraca</taxon>
        <taxon>Eumalacostraca</taxon>
        <taxon>Eucarida</taxon>
        <taxon>Decapoda</taxon>
        <taxon>Pleocyemata</taxon>
        <taxon>Brachyura</taxon>
        <taxon>Eubrachyura</taxon>
        <taxon>Portunoidea</taxon>
        <taxon>Portunidae</taxon>
        <taxon>Portuninae</taxon>
        <taxon>Portunus</taxon>
    </lineage>
</organism>
<gene>
    <name evidence="7" type="primary">HEXC_9</name>
    <name evidence="7" type="ORF">E2C01_035282</name>
</gene>
<comment type="catalytic activity">
    <reaction evidence="1">
        <text>Hydrolysis of terminal non-reducing N-acetyl-D-hexosamine residues in N-acetyl-beta-D-hexosaminides.</text>
        <dbReference type="EC" id="3.2.1.52"/>
    </reaction>
</comment>
<dbReference type="Proteomes" id="UP000324222">
    <property type="component" value="Unassembled WGS sequence"/>
</dbReference>
<dbReference type="PANTHER" id="PTHR22600">
    <property type="entry name" value="BETA-HEXOSAMINIDASE"/>
    <property type="match status" value="1"/>
</dbReference>
<proteinExistence type="inferred from homology"/>
<evidence type="ECO:0000256" key="2">
    <source>
        <dbReference type="ARBA" id="ARBA00006285"/>
    </source>
</evidence>
<dbReference type="GO" id="GO:0016231">
    <property type="term" value="F:beta-N-acetylglucosaminidase activity"/>
    <property type="evidence" value="ECO:0007669"/>
    <property type="project" value="TreeGrafter"/>
</dbReference>
<comment type="similarity">
    <text evidence="2">Belongs to the glycosyl hydrolase 20 family.</text>
</comment>
<feature type="domain" description="Glycoside hydrolase family 20 catalytic" evidence="6">
    <location>
        <begin position="14"/>
        <end position="117"/>
    </location>
</feature>
<dbReference type="GO" id="GO:0005975">
    <property type="term" value="P:carbohydrate metabolic process"/>
    <property type="evidence" value="ECO:0007669"/>
    <property type="project" value="InterPro"/>
</dbReference>
<dbReference type="Gene3D" id="3.20.20.80">
    <property type="entry name" value="Glycosidases"/>
    <property type="match status" value="1"/>
</dbReference>
<evidence type="ECO:0000313" key="8">
    <source>
        <dbReference type="Proteomes" id="UP000324222"/>
    </source>
</evidence>
<dbReference type="GO" id="GO:0030203">
    <property type="term" value="P:glycosaminoglycan metabolic process"/>
    <property type="evidence" value="ECO:0007669"/>
    <property type="project" value="TreeGrafter"/>
</dbReference>
<comment type="caution">
    <text evidence="7">The sequence shown here is derived from an EMBL/GenBank/DDBJ whole genome shotgun (WGS) entry which is preliminary data.</text>
</comment>